<dbReference type="EMBL" id="JAKUCV010000925">
    <property type="protein sequence ID" value="KAJ4848339.1"/>
    <property type="molecule type" value="Genomic_DNA"/>
</dbReference>
<evidence type="ECO:0000256" key="3">
    <source>
        <dbReference type="ARBA" id="ARBA00022801"/>
    </source>
</evidence>
<evidence type="ECO:0000256" key="2">
    <source>
        <dbReference type="ARBA" id="ARBA00013064"/>
    </source>
</evidence>
<proteinExistence type="inferred from homology"/>
<evidence type="ECO:0000313" key="6">
    <source>
        <dbReference type="EMBL" id="KAJ4848339.1"/>
    </source>
</evidence>
<reference evidence="6" key="2">
    <citation type="journal article" date="2023" name="Plants (Basel)">
        <title>Annotation of the Turnera subulata (Passifloraceae) Draft Genome Reveals the S-Locus Evolved after the Divergence of Turneroideae from Passifloroideae in a Stepwise Manner.</title>
        <authorList>
            <person name="Henning P.M."/>
            <person name="Roalson E.H."/>
            <person name="Mir W."/>
            <person name="McCubbin A.G."/>
            <person name="Shore J.S."/>
        </authorList>
    </citation>
    <scope>NUCLEOTIDE SEQUENCE</scope>
    <source>
        <strain evidence="6">F60SS</strain>
    </source>
</reference>
<protein>
    <recommendedName>
        <fullName evidence="2">protein-tyrosine-phosphatase</fullName>
        <ecNumber evidence="2">3.1.3.48</ecNumber>
    </recommendedName>
</protein>
<dbReference type="InterPro" id="IPR000387">
    <property type="entry name" value="Tyr_Pase_dom"/>
</dbReference>
<dbReference type="PROSITE" id="PS00383">
    <property type="entry name" value="TYR_PHOSPHATASE_1"/>
    <property type="match status" value="1"/>
</dbReference>
<dbReference type="InterPro" id="IPR020422">
    <property type="entry name" value="TYR_PHOSPHATASE_DUAL_dom"/>
</dbReference>
<feature type="domain" description="Tyrosine specific protein phosphatases" evidence="5">
    <location>
        <begin position="120"/>
        <end position="157"/>
    </location>
</feature>
<keyword evidence="4" id="KW-0904">Protein phosphatase</keyword>
<comment type="caution">
    <text evidence="6">The sequence shown here is derived from an EMBL/GenBank/DDBJ whole genome shotgun (WGS) entry which is preliminary data.</text>
</comment>
<evidence type="ECO:0000259" key="5">
    <source>
        <dbReference type="PROSITE" id="PS50056"/>
    </source>
</evidence>
<evidence type="ECO:0000313" key="7">
    <source>
        <dbReference type="Proteomes" id="UP001141552"/>
    </source>
</evidence>
<keyword evidence="3" id="KW-0378">Hydrolase</keyword>
<dbReference type="Pfam" id="PF00782">
    <property type="entry name" value="DSPc"/>
    <property type="match status" value="1"/>
</dbReference>
<dbReference type="InterPro" id="IPR029021">
    <property type="entry name" value="Prot-tyrosine_phosphatase-like"/>
</dbReference>
<dbReference type="Gene3D" id="3.90.190.10">
    <property type="entry name" value="Protein tyrosine phosphatase superfamily"/>
    <property type="match status" value="1"/>
</dbReference>
<dbReference type="AlphaFoldDB" id="A0A9Q0JNM6"/>
<gene>
    <name evidence="6" type="ORF">Tsubulata_035829</name>
</gene>
<dbReference type="SMART" id="SM00195">
    <property type="entry name" value="DSPc"/>
    <property type="match status" value="1"/>
</dbReference>
<sequence length="343" mass="38168">MREMPYCVRENLYIGNIGDAAHILQNSSDADKHDGGGDSGGVTHILSLLSETSISFFKEWRGDITIPVTHQIKRVFLDDDNDDDDDDDDKSSSSKSCLYSLEKAGKVVRMAVPLKDMESQNLVDYLEPCLDFIHLHRTPPSSVLVHCFAGVSRSAALKMFGEMGFKVDHTNPLYKRFRLKVLGDSYNRGEKIDSSKFGTDPGIYKVLPSKSEGCPDGGNKCTAYRCKKCRRVVALQENVVDHVPDDGDASFAWHKRKSGNLFNKSDMSECSSLFLREVRWRASCPVFIARLAWVTSIGVVSSVVVEAGSPQLFRSIKVVWILVPSSVDPENHKSCQLVSLLLE</sequence>
<reference evidence="6" key="1">
    <citation type="submission" date="2022-02" db="EMBL/GenBank/DDBJ databases">
        <authorList>
            <person name="Henning P.M."/>
            <person name="McCubbin A.G."/>
            <person name="Shore J.S."/>
        </authorList>
    </citation>
    <scope>NUCLEOTIDE SEQUENCE</scope>
    <source>
        <strain evidence="6">F60SS</strain>
        <tissue evidence="6">Leaves</tissue>
    </source>
</reference>
<name>A0A9Q0JNM6_9ROSI</name>
<evidence type="ECO:0000256" key="1">
    <source>
        <dbReference type="ARBA" id="ARBA00008601"/>
    </source>
</evidence>
<dbReference type="PROSITE" id="PS50056">
    <property type="entry name" value="TYR_PHOSPHATASE_2"/>
    <property type="match status" value="1"/>
</dbReference>
<dbReference type="SUPFAM" id="SSF52799">
    <property type="entry name" value="(Phosphotyrosine protein) phosphatases II"/>
    <property type="match status" value="1"/>
</dbReference>
<keyword evidence="7" id="KW-1185">Reference proteome</keyword>
<dbReference type="GO" id="GO:0004725">
    <property type="term" value="F:protein tyrosine phosphatase activity"/>
    <property type="evidence" value="ECO:0007669"/>
    <property type="project" value="UniProtKB-EC"/>
</dbReference>
<dbReference type="EC" id="3.1.3.48" evidence="2"/>
<dbReference type="InterPro" id="IPR016130">
    <property type="entry name" value="Tyr_Pase_AS"/>
</dbReference>
<dbReference type="Proteomes" id="UP001141552">
    <property type="component" value="Unassembled WGS sequence"/>
</dbReference>
<dbReference type="PANTHER" id="PTHR45848:SF4">
    <property type="entry name" value="DUAL SPECIFICITY PROTEIN PHOSPHATASE 12"/>
    <property type="match status" value="1"/>
</dbReference>
<organism evidence="6 7">
    <name type="scientific">Turnera subulata</name>
    <dbReference type="NCBI Taxonomy" id="218843"/>
    <lineage>
        <taxon>Eukaryota</taxon>
        <taxon>Viridiplantae</taxon>
        <taxon>Streptophyta</taxon>
        <taxon>Embryophyta</taxon>
        <taxon>Tracheophyta</taxon>
        <taxon>Spermatophyta</taxon>
        <taxon>Magnoliopsida</taxon>
        <taxon>eudicotyledons</taxon>
        <taxon>Gunneridae</taxon>
        <taxon>Pentapetalae</taxon>
        <taxon>rosids</taxon>
        <taxon>fabids</taxon>
        <taxon>Malpighiales</taxon>
        <taxon>Passifloraceae</taxon>
        <taxon>Turnera</taxon>
    </lineage>
</organism>
<dbReference type="PANTHER" id="PTHR45848">
    <property type="entry name" value="DUAL SPECIFICITY PROTEIN PHOSPHATASE 12 FAMILY MEMBER"/>
    <property type="match status" value="1"/>
</dbReference>
<dbReference type="GO" id="GO:0008138">
    <property type="term" value="F:protein tyrosine/serine/threonine phosphatase activity"/>
    <property type="evidence" value="ECO:0007669"/>
    <property type="project" value="TreeGrafter"/>
</dbReference>
<dbReference type="InterPro" id="IPR000340">
    <property type="entry name" value="Dual-sp_phosphatase_cat-dom"/>
</dbReference>
<dbReference type="OrthoDB" id="2017893at2759"/>
<accession>A0A9Q0JNM6</accession>
<evidence type="ECO:0000256" key="4">
    <source>
        <dbReference type="ARBA" id="ARBA00022912"/>
    </source>
</evidence>
<comment type="similarity">
    <text evidence="1">Belongs to the protein-tyrosine phosphatase family. Non-receptor class dual specificity subfamily.</text>
</comment>